<dbReference type="STRING" id="1121439.dsat_1352"/>
<dbReference type="InterPro" id="IPR001279">
    <property type="entry name" value="Metallo-B-lactamas"/>
</dbReference>
<comment type="similarity">
    <text evidence="2">Belongs to the metallo-beta-lactamase superfamily.</text>
</comment>
<dbReference type="Gene3D" id="3.60.15.10">
    <property type="entry name" value="Ribonuclease Z/Hydroxyacylglutathione hydrolase-like"/>
    <property type="match status" value="1"/>
</dbReference>
<accession>S7T289</accession>
<dbReference type="PANTHER" id="PTHR42978:SF7">
    <property type="entry name" value="METALLO-HYDROLASE RV2300C-RELATED"/>
    <property type="match status" value="1"/>
</dbReference>
<keyword evidence="4" id="KW-0378">Hydrolase</keyword>
<dbReference type="Pfam" id="PF00753">
    <property type="entry name" value="Lactamase_B"/>
    <property type="match status" value="1"/>
</dbReference>
<comment type="cofactor">
    <cofactor evidence="1">
        <name>Zn(2+)</name>
        <dbReference type="ChEBI" id="CHEBI:29105"/>
    </cofactor>
</comment>
<dbReference type="PATRIC" id="fig|1121439.3.peg.2734"/>
<dbReference type="GO" id="GO:0016787">
    <property type="term" value="F:hydrolase activity"/>
    <property type="evidence" value="ECO:0007669"/>
    <property type="project" value="UniProtKB-KW"/>
</dbReference>
<dbReference type="Proteomes" id="UP000014975">
    <property type="component" value="Unassembled WGS sequence"/>
</dbReference>
<evidence type="ECO:0000256" key="3">
    <source>
        <dbReference type="ARBA" id="ARBA00022723"/>
    </source>
</evidence>
<dbReference type="CDD" id="cd07729">
    <property type="entry name" value="AHL_lactonase_MBL-fold"/>
    <property type="match status" value="1"/>
</dbReference>
<evidence type="ECO:0000313" key="8">
    <source>
        <dbReference type="Proteomes" id="UP000014975"/>
    </source>
</evidence>
<dbReference type="InterPro" id="IPR051013">
    <property type="entry name" value="MBL_superfamily_lactonases"/>
</dbReference>
<dbReference type="SUPFAM" id="SSF56281">
    <property type="entry name" value="Metallo-hydrolase/oxidoreductase"/>
    <property type="match status" value="1"/>
</dbReference>
<evidence type="ECO:0000259" key="6">
    <source>
        <dbReference type="SMART" id="SM00849"/>
    </source>
</evidence>
<dbReference type="RefSeq" id="WP_020888049.1">
    <property type="nucleotide sequence ID" value="NZ_ATHI01000031.1"/>
</dbReference>
<name>S7T289_9BACT</name>
<evidence type="ECO:0000256" key="1">
    <source>
        <dbReference type="ARBA" id="ARBA00001947"/>
    </source>
</evidence>
<dbReference type="GO" id="GO:0046872">
    <property type="term" value="F:metal ion binding"/>
    <property type="evidence" value="ECO:0007669"/>
    <property type="project" value="UniProtKB-KW"/>
</dbReference>
<comment type="caution">
    <text evidence="7">The sequence shown here is derived from an EMBL/GenBank/DDBJ whole genome shotgun (WGS) entry which is preliminary data.</text>
</comment>
<reference evidence="7 8" key="1">
    <citation type="journal article" date="2013" name="Genome Announc.">
        <title>Draft genome sequences for three mercury-methylating, sulfate-reducing bacteria.</title>
        <authorList>
            <person name="Brown S.D."/>
            <person name="Hurt R.A.Jr."/>
            <person name="Gilmour C.C."/>
            <person name="Elias D.A."/>
        </authorList>
    </citation>
    <scope>NUCLEOTIDE SEQUENCE [LARGE SCALE GENOMIC DNA]</scope>
    <source>
        <strain evidence="7 8">DSM 16529</strain>
    </source>
</reference>
<dbReference type="AlphaFoldDB" id="S7T289"/>
<protein>
    <submittedName>
        <fullName evidence="7">Beta-lactamase domain protein</fullName>
    </submittedName>
</protein>
<keyword evidence="3" id="KW-0479">Metal-binding</keyword>
<evidence type="ECO:0000313" key="7">
    <source>
        <dbReference type="EMBL" id="EPR30630.1"/>
    </source>
</evidence>
<evidence type="ECO:0000256" key="4">
    <source>
        <dbReference type="ARBA" id="ARBA00022801"/>
    </source>
</evidence>
<organism evidence="7 8">
    <name type="scientific">Alkalidesulfovibrio alkalitolerans DSM 16529</name>
    <dbReference type="NCBI Taxonomy" id="1121439"/>
    <lineage>
        <taxon>Bacteria</taxon>
        <taxon>Pseudomonadati</taxon>
        <taxon>Thermodesulfobacteriota</taxon>
        <taxon>Desulfovibrionia</taxon>
        <taxon>Desulfovibrionales</taxon>
        <taxon>Desulfovibrionaceae</taxon>
        <taxon>Alkalidesulfovibrio</taxon>
    </lineage>
</organism>
<gene>
    <name evidence="7" type="ORF">dsat_1352</name>
</gene>
<dbReference type="OrthoDB" id="9773738at2"/>
<feature type="domain" description="Metallo-beta-lactamase" evidence="6">
    <location>
        <begin position="35"/>
        <end position="238"/>
    </location>
</feature>
<evidence type="ECO:0000256" key="5">
    <source>
        <dbReference type="ARBA" id="ARBA00022833"/>
    </source>
</evidence>
<evidence type="ECO:0000256" key="2">
    <source>
        <dbReference type="ARBA" id="ARBA00007749"/>
    </source>
</evidence>
<keyword evidence="8" id="KW-1185">Reference proteome</keyword>
<dbReference type="EMBL" id="ATHI01000031">
    <property type="protein sequence ID" value="EPR30630.1"/>
    <property type="molecule type" value="Genomic_DNA"/>
</dbReference>
<dbReference type="PANTHER" id="PTHR42978">
    <property type="entry name" value="QUORUM-QUENCHING LACTONASE YTNP-RELATED-RELATED"/>
    <property type="match status" value="1"/>
</dbReference>
<dbReference type="eggNOG" id="COG0491">
    <property type="taxonomic scope" value="Bacteria"/>
</dbReference>
<sequence length="250" mass="28004">MSTTYVIHPIVVGSKLFDKGMMTYQHGYGTPYVIPIYAWYLEGGDKRILVDTGEMQPIRSEDREKSLGGRIETIEEGLGRFGLTPADIDIVIHTHLHNDHCENDYKFENAAIYVHEKELARIHDPHPLDFRYLEDYILDVEENGQIRVVSEDMEIAPGVRVVHTPAHTEGGLTVLVDTAKGKAAITGFCVIMDNLFPPKDVTAMEMEVIPPGTCTNPYEAYDIMKRVKEMADIILPLHDPRFASGAPIPG</sequence>
<proteinExistence type="inferred from homology"/>
<dbReference type="SMART" id="SM00849">
    <property type="entry name" value="Lactamase_B"/>
    <property type="match status" value="1"/>
</dbReference>
<dbReference type="InterPro" id="IPR036866">
    <property type="entry name" value="RibonucZ/Hydroxyglut_hydro"/>
</dbReference>
<keyword evidence="5" id="KW-0862">Zinc</keyword>